<keyword evidence="6" id="KW-0418">Kinase</keyword>
<dbReference type="PROSITE" id="PS50011">
    <property type="entry name" value="PROTEIN_KINASE_DOM"/>
    <property type="match status" value="1"/>
</dbReference>
<dbReference type="InterPro" id="IPR051334">
    <property type="entry name" value="SRPK"/>
</dbReference>
<dbReference type="GO" id="GO:0000245">
    <property type="term" value="P:spliceosomal complex assembly"/>
    <property type="evidence" value="ECO:0007669"/>
    <property type="project" value="TreeGrafter"/>
</dbReference>
<dbReference type="InterPro" id="IPR027417">
    <property type="entry name" value="P-loop_NTPase"/>
</dbReference>
<protein>
    <recommendedName>
        <fullName evidence="1">non-specific serine/threonine protein kinase</fullName>
        <ecNumber evidence="1">2.7.11.1</ecNumber>
    </recommendedName>
</protein>
<dbReference type="Gene3D" id="1.10.510.10">
    <property type="entry name" value="Transferase(Phosphotransferase) domain 1"/>
    <property type="match status" value="1"/>
</dbReference>
<evidence type="ECO:0000256" key="9">
    <source>
        <dbReference type="ARBA" id="ARBA00023134"/>
    </source>
</evidence>
<name>A0A0W0G875_MONRR</name>
<dbReference type="GO" id="GO:0050684">
    <property type="term" value="P:regulation of mRNA processing"/>
    <property type="evidence" value="ECO:0007669"/>
    <property type="project" value="TreeGrafter"/>
</dbReference>
<gene>
    <name evidence="16" type="ORF">WG66_2765</name>
</gene>
<dbReference type="GO" id="GO:0005525">
    <property type="term" value="F:GTP binding"/>
    <property type="evidence" value="ECO:0007669"/>
    <property type="project" value="UniProtKB-KW"/>
</dbReference>
<dbReference type="InterPro" id="IPR017441">
    <property type="entry name" value="Protein_kinase_ATP_BS"/>
</dbReference>
<dbReference type="InterPro" id="IPR008271">
    <property type="entry name" value="Ser/Thr_kinase_AS"/>
</dbReference>
<evidence type="ECO:0000256" key="2">
    <source>
        <dbReference type="ARBA" id="ARBA00022527"/>
    </source>
</evidence>
<organism evidence="16 17">
    <name type="scientific">Moniliophthora roreri</name>
    <name type="common">Frosty pod rot fungus</name>
    <name type="synonym">Monilia roreri</name>
    <dbReference type="NCBI Taxonomy" id="221103"/>
    <lineage>
        <taxon>Eukaryota</taxon>
        <taxon>Fungi</taxon>
        <taxon>Dikarya</taxon>
        <taxon>Basidiomycota</taxon>
        <taxon>Agaricomycotina</taxon>
        <taxon>Agaricomycetes</taxon>
        <taxon>Agaricomycetidae</taxon>
        <taxon>Agaricales</taxon>
        <taxon>Marasmiineae</taxon>
        <taxon>Marasmiaceae</taxon>
        <taxon>Moniliophthora</taxon>
    </lineage>
</organism>
<dbReference type="AlphaFoldDB" id="A0A0W0G875"/>
<keyword evidence="5 12" id="KW-0547">Nucleotide-binding</keyword>
<evidence type="ECO:0000256" key="10">
    <source>
        <dbReference type="ARBA" id="ARBA00047899"/>
    </source>
</evidence>
<feature type="region of interest" description="Disordered" evidence="13">
    <location>
        <begin position="8"/>
        <end position="44"/>
    </location>
</feature>
<evidence type="ECO:0000259" key="15">
    <source>
        <dbReference type="PROSITE" id="PS51706"/>
    </source>
</evidence>
<keyword evidence="3" id="KW-0808">Transferase</keyword>
<dbReference type="EC" id="2.7.11.1" evidence="1"/>
<dbReference type="GO" id="GO:0046872">
    <property type="term" value="F:metal ion binding"/>
    <property type="evidence" value="ECO:0007669"/>
    <property type="project" value="UniProtKB-KW"/>
</dbReference>
<evidence type="ECO:0000256" key="12">
    <source>
        <dbReference type="PROSITE-ProRule" id="PRU10141"/>
    </source>
</evidence>
<dbReference type="Gene3D" id="3.30.200.20">
    <property type="entry name" value="Phosphorylase Kinase, domain 1"/>
    <property type="match status" value="1"/>
</dbReference>
<evidence type="ECO:0000256" key="11">
    <source>
        <dbReference type="ARBA" id="ARBA00048679"/>
    </source>
</evidence>
<dbReference type="eggNOG" id="KOG1290">
    <property type="taxonomic scope" value="Eukaryota"/>
</dbReference>
<dbReference type="Proteomes" id="UP000054988">
    <property type="component" value="Unassembled WGS sequence"/>
</dbReference>
<dbReference type="GO" id="GO:0005634">
    <property type="term" value="C:nucleus"/>
    <property type="evidence" value="ECO:0007669"/>
    <property type="project" value="TreeGrafter"/>
</dbReference>
<reference evidence="16 17" key="1">
    <citation type="submission" date="2015-12" db="EMBL/GenBank/DDBJ databases">
        <title>Draft genome sequence of Moniliophthora roreri, the causal agent of frosty pod rot of cacao.</title>
        <authorList>
            <person name="Aime M.C."/>
            <person name="Diaz-Valderrama J.R."/>
            <person name="Kijpornyongpan T."/>
            <person name="Phillips-Mora W."/>
        </authorList>
    </citation>
    <scope>NUCLEOTIDE SEQUENCE [LARGE SCALE GENOMIC DNA]</scope>
    <source>
        <strain evidence="16 17">MCA 2952</strain>
    </source>
</reference>
<dbReference type="SUPFAM" id="SSF56112">
    <property type="entry name" value="Protein kinase-like (PK-like)"/>
    <property type="match status" value="1"/>
</dbReference>
<feature type="compositionally biased region" description="Low complexity" evidence="13">
    <location>
        <begin position="17"/>
        <end position="29"/>
    </location>
</feature>
<feature type="domain" description="EngB-type G" evidence="15">
    <location>
        <begin position="456"/>
        <end position="622"/>
    </location>
</feature>
<dbReference type="Pfam" id="PF01926">
    <property type="entry name" value="MMR_HSR1"/>
    <property type="match status" value="1"/>
</dbReference>
<feature type="domain" description="Protein kinase" evidence="14">
    <location>
        <begin position="56"/>
        <end position="378"/>
    </location>
</feature>
<sequence>MTLSCLRRSKKSRFSSRKSSTISVSVSRKASTEPSSRYHRGGYHRVKPGEVYNQRYQVVRQLGWGHYSTVWLVQDVREQRNVVMKILIGDQSYYKAGFDEAGVLKIVRDGQPKSPGRHNVCQLLDDFMHHGRHVCLILEPMGFNVLEIYRGYCGAMPLPLLKRVSKHVLHALQYLHEDCGIIHTDIKGDNILITGSPPTMGQRDVLSEKVLMSSVFKLTDFGAACKMSKRYNGLIQPQAFRSPEVIIGAEWNTKADIWNFGCLMYEFARGAQLFDPVWNIERTGMDTSQTHLAQMVALLGAFPRRFLTSGKKTHEYFDEEGHLLHGAGLYNIAMEDLLPRTDHPFEELPTLADFLSKALIIDPEARWSAAQLLEHCWLQDRKNGQCISLVKRAFHMNHHVFRLARASPPGIRSYSSAASIFNASQAAKLVAVVKPRNHRDTKTNENGDIEFPRLGGLPEVIVTGRANSGKSTLFNAVLGRKNLIATSKKAGRTRSLEFFRVGSAPGKLVLVDAPGYGRRGRPEWGELFNNYVKTRQELRRILITFNTKNGINACDEQMLQLLCQNIIDDFSARMTNTDSSKGRPLVQIQPIFTKADSLPTEHEDAQEIIDEMKRGIGDAVGEAVRSALEGSLGAVPGSSEAISKMMCLTPILTSSVMNPPFGIEDVRKNITSACA</sequence>
<dbReference type="InterPro" id="IPR006073">
    <property type="entry name" value="GTP-bd"/>
</dbReference>
<dbReference type="GO" id="GO:0004674">
    <property type="term" value="F:protein serine/threonine kinase activity"/>
    <property type="evidence" value="ECO:0007669"/>
    <property type="project" value="UniProtKB-KW"/>
</dbReference>
<evidence type="ECO:0000313" key="17">
    <source>
        <dbReference type="Proteomes" id="UP000054988"/>
    </source>
</evidence>
<keyword evidence="8" id="KW-0460">Magnesium</keyword>
<evidence type="ECO:0000256" key="3">
    <source>
        <dbReference type="ARBA" id="ARBA00022679"/>
    </source>
</evidence>
<dbReference type="InterPro" id="IPR011009">
    <property type="entry name" value="Kinase-like_dom_sf"/>
</dbReference>
<accession>A0A0W0G875</accession>
<dbReference type="PROSITE" id="PS00107">
    <property type="entry name" value="PROTEIN_KINASE_ATP"/>
    <property type="match status" value="1"/>
</dbReference>
<dbReference type="PROSITE" id="PS00108">
    <property type="entry name" value="PROTEIN_KINASE_ST"/>
    <property type="match status" value="1"/>
</dbReference>
<keyword evidence="7 12" id="KW-0067">ATP-binding</keyword>
<dbReference type="PROSITE" id="PS51706">
    <property type="entry name" value="G_ENGB"/>
    <property type="match status" value="1"/>
</dbReference>
<dbReference type="GO" id="GO:0005524">
    <property type="term" value="F:ATP binding"/>
    <property type="evidence" value="ECO:0007669"/>
    <property type="project" value="UniProtKB-UniRule"/>
</dbReference>
<evidence type="ECO:0000256" key="6">
    <source>
        <dbReference type="ARBA" id="ARBA00022777"/>
    </source>
</evidence>
<dbReference type="InterPro" id="IPR030393">
    <property type="entry name" value="G_ENGB_dom"/>
</dbReference>
<dbReference type="SMART" id="SM00220">
    <property type="entry name" value="S_TKc"/>
    <property type="match status" value="1"/>
</dbReference>
<dbReference type="GO" id="GO:0005737">
    <property type="term" value="C:cytoplasm"/>
    <property type="evidence" value="ECO:0007669"/>
    <property type="project" value="TreeGrafter"/>
</dbReference>
<dbReference type="EMBL" id="LATX01000885">
    <property type="protein sequence ID" value="KTB44661.1"/>
    <property type="molecule type" value="Genomic_DNA"/>
</dbReference>
<evidence type="ECO:0000256" key="8">
    <source>
        <dbReference type="ARBA" id="ARBA00022842"/>
    </source>
</evidence>
<evidence type="ECO:0000256" key="5">
    <source>
        <dbReference type="ARBA" id="ARBA00022741"/>
    </source>
</evidence>
<evidence type="ECO:0000256" key="1">
    <source>
        <dbReference type="ARBA" id="ARBA00012513"/>
    </source>
</evidence>
<comment type="catalytic activity">
    <reaction evidence="10">
        <text>L-threonyl-[protein] + ATP = O-phospho-L-threonyl-[protein] + ADP + H(+)</text>
        <dbReference type="Rhea" id="RHEA:46608"/>
        <dbReference type="Rhea" id="RHEA-COMP:11060"/>
        <dbReference type="Rhea" id="RHEA-COMP:11605"/>
        <dbReference type="ChEBI" id="CHEBI:15378"/>
        <dbReference type="ChEBI" id="CHEBI:30013"/>
        <dbReference type="ChEBI" id="CHEBI:30616"/>
        <dbReference type="ChEBI" id="CHEBI:61977"/>
        <dbReference type="ChEBI" id="CHEBI:456216"/>
        <dbReference type="EC" id="2.7.11.1"/>
    </reaction>
</comment>
<evidence type="ECO:0000256" key="4">
    <source>
        <dbReference type="ARBA" id="ARBA00022723"/>
    </source>
</evidence>
<dbReference type="PANTHER" id="PTHR47634">
    <property type="entry name" value="PROTEIN KINASE DOMAIN-CONTAINING PROTEIN-RELATED"/>
    <property type="match status" value="1"/>
</dbReference>
<dbReference type="PANTHER" id="PTHR47634:SF9">
    <property type="entry name" value="PROTEIN KINASE DOMAIN-CONTAINING PROTEIN-RELATED"/>
    <property type="match status" value="1"/>
</dbReference>
<evidence type="ECO:0000256" key="13">
    <source>
        <dbReference type="SAM" id="MobiDB-lite"/>
    </source>
</evidence>
<comment type="caution">
    <text evidence="16">The sequence shown here is derived from an EMBL/GenBank/DDBJ whole genome shotgun (WGS) entry which is preliminary data.</text>
</comment>
<feature type="binding site" evidence="12">
    <location>
        <position position="85"/>
    </location>
    <ligand>
        <name>ATP</name>
        <dbReference type="ChEBI" id="CHEBI:30616"/>
    </ligand>
</feature>
<dbReference type="InterPro" id="IPR000719">
    <property type="entry name" value="Prot_kinase_dom"/>
</dbReference>
<dbReference type="SUPFAM" id="SSF52540">
    <property type="entry name" value="P-loop containing nucleoside triphosphate hydrolases"/>
    <property type="match status" value="1"/>
</dbReference>
<keyword evidence="4" id="KW-0479">Metal-binding</keyword>
<comment type="catalytic activity">
    <reaction evidence="11">
        <text>L-seryl-[protein] + ATP = O-phospho-L-seryl-[protein] + ADP + H(+)</text>
        <dbReference type="Rhea" id="RHEA:17989"/>
        <dbReference type="Rhea" id="RHEA-COMP:9863"/>
        <dbReference type="Rhea" id="RHEA-COMP:11604"/>
        <dbReference type="ChEBI" id="CHEBI:15378"/>
        <dbReference type="ChEBI" id="CHEBI:29999"/>
        <dbReference type="ChEBI" id="CHEBI:30616"/>
        <dbReference type="ChEBI" id="CHEBI:83421"/>
        <dbReference type="ChEBI" id="CHEBI:456216"/>
        <dbReference type="EC" id="2.7.11.1"/>
    </reaction>
</comment>
<dbReference type="Pfam" id="PF00069">
    <property type="entry name" value="Pkinase"/>
    <property type="match status" value="1"/>
</dbReference>
<dbReference type="Gene3D" id="3.40.50.300">
    <property type="entry name" value="P-loop containing nucleotide triphosphate hydrolases"/>
    <property type="match status" value="1"/>
</dbReference>
<keyword evidence="9" id="KW-0342">GTP-binding</keyword>
<proteinExistence type="predicted"/>
<keyword evidence="2" id="KW-0723">Serine/threonine-protein kinase</keyword>
<evidence type="ECO:0000313" key="16">
    <source>
        <dbReference type="EMBL" id="KTB44661.1"/>
    </source>
</evidence>
<evidence type="ECO:0000259" key="14">
    <source>
        <dbReference type="PROSITE" id="PS50011"/>
    </source>
</evidence>
<evidence type="ECO:0000256" key="7">
    <source>
        <dbReference type="ARBA" id="ARBA00022840"/>
    </source>
</evidence>